<evidence type="ECO:0000256" key="3">
    <source>
        <dbReference type="ARBA" id="ARBA00022968"/>
    </source>
</evidence>
<dbReference type="CDD" id="cd02966">
    <property type="entry name" value="TlpA_like_family"/>
    <property type="match status" value="1"/>
</dbReference>
<dbReference type="InterPro" id="IPR050553">
    <property type="entry name" value="Thioredoxin_ResA/DsbE_sf"/>
</dbReference>
<dbReference type="Gene3D" id="3.40.30.10">
    <property type="entry name" value="Glutaredoxin"/>
    <property type="match status" value="1"/>
</dbReference>
<dbReference type="InterPro" id="IPR000866">
    <property type="entry name" value="AhpC/TSA"/>
</dbReference>
<dbReference type="Proteomes" id="UP001168620">
    <property type="component" value="Unassembled WGS sequence"/>
</dbReference>
<keyword evidence="4" id="KW-1015">Disulfide bond</keyword>
<dbReference type="SUPFAM" id="SSF52833">
    <property type="entry name" value="Thioredoxin-like"/>
    <property type="match status" value="1"/>
</dbReference>
<dbReference type="InterPro" id="IPR036249">
    <property type="entry name" value="Thioredoxin-like_sf"/>
</dbReference>
<dbReference type="PANTHER" id="PTHR42852">
    <property type="entry name" value="THIOL:DISULFIDE INTERCHANGE PROTEIN DSBE"/>
    <property type="match status" value="1"/>
</dbReference>
<keyword evidence="3" id="KW-0735">Signal-anchor</keyword>
<evidence type="ECO:0000256" key="5">
    <source>
        <dbReference type="ARBA" id="ARBA00023284"/>
    </source>
</evidence>
<evidence type="ECO:0000256" key="1">
    <source>
        <dbReference type="ARBA" id="ARBA00004196"/>
    </source>
</evidence>
<proteinExistence type="predicted"/>
<dbReference type="PROSITE" id="PS51352">
    <property type="entry name" value="THIOREDOXIN_2"/>
    <property type="match status" value="1"/>
</dbReference>
<keyword evidence="3" id="KW-0812">Transmembrane</keyword>
<comment type="subcellular location">
    <subcellularLocation>
        <location evidence="1">Cell envelope</location>
    </subcellularLocation>
</comment>
<evidence type="ECO:0000259" key="6">
    <source>
        <dbReference type="PROSITE" id="PS51352"/>
    </source>
</evidence>
<comment type="caution">
    <text evidence="7">The sequence shown here is derived from an EMBL/GenBank/DDBJ whole genome shotgun (WGS) entry which is preliminary data.</text>
</comment>
<dbReference type="Pfam" id="PF00578">
    <property type="entry name" value="AhpC-TSA"/>
    <property type="match status" value="1"/>
</dbReference>
<reference evidence="7" key="1">
    <citation type="submission" date="2023-06" db="EMBL/GenBank/DDBJ databases">
        <title>Draft genome sequence of Nocardioides sp. SOB77.</title>
        <authorList>
            <person name="Zhang G."/>
        </authorList>
    </citation>
    <scope>NUCLEOTIDE SEQUENCE</scope>
    <source>
        <strain evidence="7">SOB77</strain>
    </source>
</reference>
<keyword evidence="5" id="KW-0676">Redox-active center</keyword>
<keyword evidence="2" id="KW-0201">Cytochrome c-type biogenesis</keyword>
<dbReference type="InterPro" id="IPR013766">
    <property type="entry name" value="Thioredoxin_domain"/>
</dbReference>
<sequence>MIEEIEAPARDKLPSFEGTTLDGETFRLDDYRGQPVVINIWGSWCVPCRTEAPALRRASTRFRSEDVQFVGINVRDNDASAVAFERTFDITYPSINTETSSEAMLAVSSVLPQSAVPSTIILDDQGRVAARVIGPGTYVTFETLINATLKS</sequence>
<dbReference type="PROSITE" id="PS00194">
    <property type="entry name" value="THIOREDOXIN_1"/>
    <property type="match status" value="1"/>
</dbReference>
<evidence type="ECO:0000313" key="7">
    <source>
        <dbReference type="EMBL" id="MDN4175787.1"/>
    </source>
</evidence>
<accession>A0ABT8FN06</accession>
<evidence type="ECO:0000256" key="4">
    <source>
        <dbReference type="ARBA" id="ARBA00023157"/>
    </source>
</evidence>
<dbReference type="InterPro" id="IPR017937">
    <property type="entry name" value="Thioredoxin_CS"/>
</dbReference>
<dbReference type="RefSeq" id="WP_300955196.1">
    <property type="nucleotide sequence ID" value="NZ_JAUHJQ010000024.1"/>
</dbReference>
<evidence type="ECO:0000256" key="2">
    <source>
        <dbReference type="ARBA" id="ARBA00022748"/>
    </source>
</evidence>
<protein>
    <submittedName>
        <fullName evidence="7">TlpA disulfide reductase family protein</fullName>
    </submittedName>
</protein>
<evidence type="ECO:0000313" key="8">
    <source>
        <dbReference type="Proteomes" id="UP001168620"/>
    </source>
</evidence>
<dbReference type="PANTHER" id="PTHR42852:SF6">
    <property type="entry name" value="THIOL:DISULFIDE INTERCHANGE PROTEIN DSBE"/>
    <property type="match status" value="1"/>
</dbReference>
<organism evidence="7 8">
    <name type="scientific">Nocardioides oceani</name>
    <dbReference type="NCBI Taxonomy" id="3058369"/>
    <lineage>
        <taxon>Bacteria</taxon>
        <taxon>Bacillati</taxon>
        <taxon>Actinomycetota</taxon>
        <taxon>Actinomycetes</taxon>
        <taxon>Propionibacteriales</taxon>
        <taxon>Nocardioidaceae</taxon>
        <taxon>Nocardioides</taxon>
    </lineage>
</organism>
<dbReference type="EMBL" id="JAUHJQ010000024">
    <property type="protein sequence ID" value="MDN4175787.1"/>
    <property type="molecule type" value="Genomic_DNA"/>
</dbReference>
<gene>
    <name evidence="7" type="ORF">QWY28_22695</name>
</gene>
<feature type="domain" description="Thioredoxin" evidence="6">
    <location>
        <begin position="7"/>
        <end position="150"/>
    </location>
</feature>
<keyword evidence="8" id="KW-1185">Reference proteome</keyword>
<name>A0ABT8FN06_9ACTN</name>